<dbReference type="InParanoid" id="A0A2R5GDN7"/>
<dbReference type="FunFam" id="1.10.238.10:FF:000003">
    <property type="entry name" value="Calmodulin A"/>
    <property type="match status" value="1"/>
</dbReference>
<evidence type="ECO:0000313" key="5">
    <source>
        <dbReference type="Proteomes" id="UP000241890"/>
    </source>
</evidence>
<dbReference type="Pfam" id="PF13202">
    <property type="entry name" value="EF-hand_5"/>
    <property type="match status" value="1"/>
</dbReference>
<comment type="caution">
    <text evidence="4">The sequence shown here is derived from an EMBL/GenBank/DDBJ whole genome shotgun (WGS) entry which is preliminary data.</text>
</comment>
<protein>
    <submittedName>
        <fullName evidence="4">Calmodulin</fullName>
    </submittedName>
</protein>
<dbReference type="OrthoDB" id="26525at2759"/>
<dbReference type="GO" id="GO:0005509">
    <property type="term" value="F:calcium ion binding"/>
    <property type="evidence" value="ECO:0007669"/>
    <property type="project" value="InterPro"/>
</dbReference>
<dbReference type="Proteomes" id="UP000241890">
    <property type="component" value="Unassembled WGS sequence"/>
</dbReference>
<sequence length="156" mass="17470">MAHLRLTQEEIDACKESFLLFDQDRSGSIDQWELKDCLKAMGQSPTDEEIFQMISSVDTNDDNSINFSEFLEVIARQKELAESNEDSEVMDAWVAVGGDRPADSSSKPVGIVDTDKLVKIVKHDFGLTIDIQHLVNQIDLDGSGTIDFDEFQQLLS</sequence>
<feature type="domain" description="EF-hand" evidence="3">
    <location>
        <begin position="45"/>
        <end position="80"/>
    </location>
</feature>
<dbReference type="SMART" id="SM00054">
    <property type="entry name" value="EFh"/>
    <property type="match status" value="3"/>
</dbReference>
<evidence type="ECO:0000259" key="3">
    <source>
        <dbReference type="PROSITE" id="PS50222"/>
    </source>
</evidence>
<evidence type="ECO:0000256" key="2">
    <source>
        <dbReference type="ARBA" id="ARBA00022837"/>
    </source>
</evidence>
<keyword evidence="5" id="KW-1185">Reference proteome</keyword>
<proteinExistence type="predicted"/>
<feature type="domain" description="EF-hand" evidence="3">
    <location>
        <begin position="9"/>
        <end position="44"/>
    </location>
</feature>
<dbReference type="InterPro" id="IPR050230">
    <property type="entry name" value="CALM/Myosin/TropC-like"/>
</dbReference>
<dbReference type="CDD" id="cd00051">
    <property type="entry name" value="EFh"/>
    <property type="match status" value="1"/>
</dbReference>
<dbReference type="PROSITE" id="PS00018">
    <property type="entry name" value="EF_HAND_1"/>
    <property type="match status" value="3"/>
</dbReference>
<dbReference type="InterPro" id="IPR011992">
    <property type="entry name" value="EF-hand-dom_pair"/>
</dbReference>
<gene>
    <name evidence="4" type="ORF">FCC1311_021332</name>
</gene>
<accession>A0A2R5GDN7</accession>
<dbReference type="EMBL" id="BEYU01000016">
    <property type="protein sequence ID" value="GBG25914.1"/>
    <property type="molecule type" value="Genomic_DNA"/>
</dbReference>
<dbReference type="InterPro" id="IPR002048">
    <property type="entry name" value="EF_hand_dom"/>
</dbReference>
<evidence type="ECO:0000256" key="1">
    <source>
        <dbReference type="ARBA" id="ARBA00022737"/>
    </source>
</evidence>
<dbReference type="InterPro" id="IPR018247">
    <property type="entry name" value="EF_Hand_1_Ca_BS"/>
</dbReference>
<dbReference type="PANTHER" id="PTHR23048">
    <property type="entry name" value="MYOSIN LIGHT CHAIN 1, 3"/>
    <property type="match status" value="1"/>
</dbReference>
<feature type="domain" description="EF-hand" evidence="3">
    <location>
        <begin position="126"/>
        <end position="156"/>
    </location>
</feature>
<dbReference type="Pfam" id="PF13499">
    <property type="entry name" value="EF-hand_7"/>
    <property type="match status" value="1"/>
</dbReference>
<dbReference type="PROSITE" id="PS50222">
    <property type="entry name" value="EF_HAND_2"/>
    <property type="match status" value="3"/>
</dbReference>
<dbReference type="PANTHER" id="PTHR23048:SF45">
    <property type="entry name" value="CALMODULIN LIKE 4"/>
    <property type="match status" value="1"/>
</dbReference>
<keyword evidence="1" id="KW-0677">Repeat</keyword>
<keyword evidence="2" id="KW-0106">Calcium</keyword>
<reference evidence="4 5" key="1">
    <citation type="submission" date="2017-12" db="EMBL/GenBank/DDBJ databases">
        <title>Sequencing, de novo assembly and annotation of complete genome of a new Thraustochytrid species, strain FCC1311.</title>
        <authorList>
            <person name="Sedici K."/>
            <person name="Godart F."/>
            <person name="Aiese Cigliano R."/>
            <person name="Sanseverino W."/>
            <person name="Barakat M."/>
            <person name="Ortet P."/>
            <person name="Marechal E."/>
            <person name="Cagnac O."/>
            <person name="Amato A."/>
        </authorList>
    </citation>
    <scope>NUCLEOTIDE SEQUENCE [LARGE SCALE GENOMIC DNA]</scope>
</reference>
<evidence type="ECO:0000313" key="4">
    <source>
        <dbReference type="EMBL" id="GBG25914.1"/>
    </source>
</evidence>
<dbReference type="Gene3D" id="1.10.238.10">
    <property type="entry name" value="EF-hand"/>
    <property type="match status" value="2"/>
</dbReference>
<dbReference type="GO" id="GO:0016460">
    <property type="term" value="C:myosin II complex"/>
    <property type="evidence" value="ECO:0007669"/>
    <property type="project" value="TreeGrafter"/>
</dbReference>
<dbReference type="SUPFAM" id="SSF47473">
    <property type="entry name" value="EF-hand"/>
    <property type="match status" value="1"/>
</dbReference>
<name>A0A2R5GDN7_9STRA</name>
<dbReference type="AlphaFoldDB" id="A0A2R5GDN7"/>
<organism evidence="4 5">
    <name type="scientific">Hondaea fermentalgiana</name>
    <dbReference type="NCBI Taxonomy" id="2315210"/>
    <lineage>
        <taxon>Eukaryota</taxon>
        <taxon>Sar</taxon>
        <taxon>Stramenopiles</taxon>
        <taxon>Bigyra</taxon>
        <taxon>Labyrinthulomycetes</taxon>
        <taxon>Thraustochytrida</taxon>
        <taxon>Thraustochytriidae</taxon>
        <taxon>Hondaea</taxon>
    </lineage>
</organism>